<dbReference type="GO" id="GO:0046872">
    <property type="term" value="F:metal ion binding"/>
    <property type="evidence" value="ECO:0007669"/>
    <property type="project" value="UniProtKB-KW"/>
</dbReference>
<dbReference type="GO" id="GO:0046512">
    <property type="term" value="P:sphingosine biosynthetic process"/>
    <property type="evidence" value="ECO:0007669"/>
    <property type="project" value="TreeGrafter"/>
</dbReference>
<dbReference type="InterPro" id="IPR031329">
    <property type="entry name" value="NEUT/ALK_ceramidase_N"/>
</dbReference>
<organism evidence="5 6">
    <name type="scientific">Plutella xylostella</name>
    <name type="common">Diamondback moth</name>
    <name type="synonym">Plutella maculipennis</name>
    <dbReference type="NCBI Taxonomy" id="51655"/>
    <lineage>
        <taxon>Eukaryota</taxon>
        <taxon>Metazoa</taxon>
        <taxon>Ecdysozoa</taxon>
        <taxon>Arthropoda</taxon>
        <taxon>Hexapoda</taxon>
        <taxon>Insecta</taxon>
        <taxon>Pterygota</taxon>
        <taxon>Neoptera</taxon>
        <taxon>Endopterygota</taxon>
        <taxon>Lepidoptera</taxon>
        <taxon>Glossata</taxon>
        <taxon>Ditrysia</taxon>
        <taxon>Yponomeutoidea</taxon>
        <taxon>Plutellidae</taxon>
        <taxon>Plutella</taxon>
    </lineage>
</organism>
<proteinExistence type="predicted"/>
<dbReference type="GO" id="GO:0046514">
    <property type="term" value="P:ceramide catabolic process"/>
    <property type="evidence" value="ECO:0007669"/>
    <property type="project" value="InterPro"/>
</dbReference>
<evidence type="ECO:0000256" key="1">
    <source>
        <dbReference type="ARBA" id="ARBA00019235"/>
    </source>
</evidence>
<protein>
    <recommendedName>
        <fullName evidence="1">Neutral ceramidase</fullName>
    </recommendedName>
</protein>
<feature type="domain" description="Neutral/alkaline non-lysosomal ceramidase N-terminal" evidence="4">
    <location>
        <begin position="81"/>
        <end position="237"/>
    </location>
</feature>
<sequence>MFVRSGGCSKDNKLLGVINWFAVHPTSMNNTNTLVSSDNVGYASVLCEKELNGRNTLPGKTLSFYVDMAVALNIAAARHQLVAVHPTSMNNTNTLVSSDNVGFASVLCEKELNGRNTLPGKGSIICAFASTNLGDVSPNTRGPKCEFSGRMCDQEKLLCSLPDERCFASGPGVDMFDSTRIIATKLFEKAMEVLKGPAEDLTGEVGIVHQFVEMPTQEVAPYDPISQTFNNVRATLGLI</sequence>
<keyword evidence="6" id="KW-1185">Reference proteome</keyword>
<dbReference type="GO" id="GO:0042759">
    <property type="term" value="P:long-chain fatty acid biosynthetic process"/>
    <property type="evidence" value="ECO:0007669"/>
    <property type="project" value="TreeGrafter"/>
</dbReference>
<name>A0A8S4FPU5_PLUXY</name>
<keyword evidence="3" id="KW-0862">Zinc</keyword>
<dbReference type="PANTHER" id="PTHR12670">
    <property type="entry name" value="CERAMIDASE"/>
    <property type="match status" value="1"/>
</dbReference>
<gene>
    <name evidence="5" type="ORF">PLXY2_LOCUS9415</name>
</gene>
<dbReference type="EMBL" id="CAJHNJ030000037">
    <property type="protein sequence ID" value="CAG9129103.1"/>
    <property type="molecule type" value="Genomic_DNA"/>
</dbReference>
<comment type="cofactor">
    <cofactor evidence="3">
        <name>Zn(2+)</name>
        <dbReference type="ChEBI" id="CHEBI:29105"/>
    </cofactor>
    <text evidence="3">Binds 1 zinc ion per subunit.</text>
</comment>
<evidence type="ECO:0000313" key="5">
    <source>
        <dbReference type="EMBL" id="CAG9129103.1"/>
    </source>
</evidence>
<dbReference type="InterPro" id="IPR006823">
    <property type="entry name" value="Ceramidase_alk"/>
</dbReference>
<feature type="domain" description="Neutral/alkaline non-lysosomal ceramidase N-terminal" evidence="4">
    <location>
        <begin position="10"/>
        <end position="60"/>
    </location>
</feature>
<evidence type="ECO:0000259" key="4">
    <source>
        <dbReference type="Pfam" id="PF04734"/>
    </source>
</evidence>
<dbReference type="GO" id="GO:0017040">
    <property type="term" value="F:N-acylsphingosine amidohydrolase activity"/>
    <property type="evidence" value="ECO:0007669"/>
    <property type="project" value="InterPro"/>
</dbReference>
<dbReference type="AlphaFoldDB" id="A0A8S4FPU5"/>
<dbReference type="GO" id="GO:0016020">
    <property type="term" value="C:membrane"/>
    <property type="evidence" value="ECO:0007669"/>
    <property type="project" value="GOC"/>
</dbReference>
<keyword evidence="3" id="KW-0479">Metal-binding</keyword>
<accession>A0A8S4FPU5</accession>
<dbReference type="Proteomes" id="UP000653454">
    <property type="component" value="Unassembled WGS sequence"/>
</dbReference>
<evidence type="ECO:0000313" key="6">
    <source>
        <dbReference type="Proteomes" id="UP000653454"/>
    </source>
</evidence>
<dbReference type="PANTHER" id="PTHR12670:SF1">
    <property type="entry name" value="NEUTRAL CERAMIDASE"/>
    <property type="match status" value="1"/>
</dbReference>
<reference evidence="5" key="1">
    <citation type="submission" date="2020-11" db="EMBL/GenBank/DDBJ databases">
        <authorList>
            <person name="Whiteford S."/>
        </authorList>
    </citation>
    <scope>NUCLEOTIDE SEQUENCE</scope>
</reference>
<evidence type="ECO:0000256" key="2">
    <source>
        <dbReference type="PIRSR" id="PIRSR606823-1"/>
    </source>
</evidence>
<comment type="caution">
    <text evidence="5">The sequence shown here is derived from an EMBL/GenBank/DDBJ whole genome shotgun (WGS) entry which is preliminary data.</text>
</comment>
<feature type="active site" description="Nucleophile" evidence="2">
    <location>
        <position position="137"/>
    </location>
</feature>
<feature type="binding site" evidence="3">
    <location>
        <position position="85"/>
    </location>
    <ligand>
        <name>Zn(2+)</name>
        <dbReference type="ChEBI" id="CHEBI:29105"/>
    </ligand>
</feature>
<dbReference type="Pfam" id="PF04734">
    <property type="entry name" value="Ceramidase_alk"/>
    <property type="match status" value="2"/>
</dbReference>
<dbReference type="GO" id="GO:0005576">
    <property type="term" value="C:extracellular region"/>
    <property type="evidence" value="ECO:0007669"/>
    <property type="project" value="TreeGrafter"/>
</dbReference>
<evidence type="ECO:0000256" key="3">
    <source>
        <dbReference type="PIRSR" id="PIRSR606823-2"/>
    </source>
</evidence>